<dbReference type="EMBL" id="CHKL01000081">
    <property type="protein sequence ID" value="COV96128.1"/>
    <property type="molecule type" value="Genomic_DNA"/>
</dbReference>
<dbReference type="Proteomes" id="UP000048600">
    <property type="component" value="Unassembled WGS sequence"/>
</dbReference>
<accession>A0A655IJE7</accession>
<protein>
    <submittedName>
        <fullName evidence="1">Uncharacterized protein</fullName>
    </submittedName>
</protein>
<organism evidence="1 2">
    <name type="scientific">Mycobacterium tuberculosis</name>
    <dbReference type="NCBI Taxonomy" id="1773"/>
    <lineage>
        <taxon>Bacteria</taxon>
        <taxon>Bacillati</taxon>
        <taxon>Actinomycetota</taxon>
        <taxon>Actinomycetes</taxon>
        <taxon>Mycobacteriales</taxon>
        <taxon>Mycobacteriaceae</taxon>
        <taxon>Mycobacterium</taxon>
        <taxon>Mycobacterium tuberculosis complex</taxon>
    </lineage>
</organism>
<sequence length="107" mass="11513">MRLSGPAGSFRCQPASAPPVRRRKVIWLRARSCDGVSKYTASSCWVGDCSTRTTAAMPSNDGDTVDSITSNLRSTSRWRAGLGASTGIFASGHDASPRWWLVGDRHA</sequence>
<proteinExistence type="predicted"/>
<dbReference type="AlphaFoldDB" id="A0A655IJE7"/>
<gene>
    <name evidence="1" type="ORF">ERS007741_01062</name>
</gene>
<name>A0A655IJE7_MYCTX</name>
<evidence type="ECO:0000313" key="2">
    <source>
        <dbReference type="Proteomes" id="UP000048600"/>
    </source>
</evidence>
<reference evidence="1 2" key="1">
    <citation type="submission" date="2015-03" db="EMBL/GenBank/DDBJ databases">
        <authorList>
            <consortium name="Pathogen Informatics"/>
        </authorList>
    </citation>
    <scope>NUCLEOTIDE SEQUENCE [LARGE SCALE GENOMIC DNA]</scope>
    <source>
        <strain evidence="1 2">P00601463</strain>
    </source>
</reference>
<evidence type="ECO:0000313" key="1">
    <source>
        <dbReference type="EMBL" id="COV96128.1"/>
    </source>
</evidence>